<feature type="domain" description="AAA+ ATPase" evidence="6">
    <location>
        <begin position="159"/>
        <end position="311"/>
    </location>
</feature>
<gene>
    <name evidence="7" type="ORF">FCC1311_091862</name>
</gene>
<keyword evidence="4" id="KW-0469">Meiosis</keyword>
<keyword evidence="2 5" id="KW-0547">Nucleotide-binding</keyword>
<dbReference type="SUPFAM" id="SSF52540">
    <property type="entry name" value="P-loop containing nucleoside triphosphate hydrolases"/>
    <property type="match status" value="1"/>
</dbReference>
<keyword evidence="7" id="KW-0647">Proteasome</keyword>
<reference evidence="7 8" key="1">
    <citation type="submission" date="2017-12" db="EMBL/GenBank/DDBJ databases">
        <title>Sequencing, de novo assembly and annotation of complete genome of a new Thraustochytrid species, strain FCC1311.</title>
        <authorList>
            <person name="Sedici K."/>
            <person name="Godart F."/>
            <person name="Aiese Cigliano R."/>
            <person name="Sanseverino W."/>
            <person name="Barakat M."/>
            <person name="Ortet P."/>
            <person name="Marechal E."/>
            <person name="Cagnac O."/>
            <person name="Amato A."/>
        </authorList>
    </citation>
    <scope>NUCLEOTIDE SEQUENCE [LARGE SCALE GENOMIC DNA]</scope>
</reference>
<name>A0A2R5GQ29_9STRA</name>
<dbReference type="InterPro" id="IPR058249">
    <property type="entry name" value="Pch2_C"/>
</dbReference>
<dbReference type="GO" id="GO:0005524">
    <property type="term" value="F:ATP binding"/>
    <property type="evidence" value="ECO:0007669"/>
    <property type="project" value="UniProtKB-KW"/>
</dbReference>
<dbReference type="GO" id="GO:0005694">
    <property type="term" value="C:chromosome"/>
    <property type="evidence" value="ECO:0007669"/>
    <property type="project" value="TreeGrafter"/>
</dbReference>
<evidence type="ECO:0000256" key="4">
    <source>
        <dbReference type="ARBA" id="ARBA00023254"/>
    </source>
</evidence>
<dbReference type="GO" id="GO:0051598">
    <property type="term" value="P:meiotic recombination checkpoint signaling"/>
    <property type="evidence" value="ECO:0007669"/>
    <property type="project" value="TreeGrafter"/>
</dbReference>
<evidence type="ECO:0000313" key="8">
    <source>
        <dbReference type="Proteomes" id="UP000241890"/>
    </source>
</evidence>
<dbReference type="CDD" id="cd19508">
    <property type="entry name" value="RecA-like_Pch2-like"/>
    <property type="match status" value="1"/>
</dbReference>
<dbReference type="GO" id="GO:0016887">
    <property type="term" value="F:ATP hydrolysis activity"/>
    <property type="evidence" value="ECO:0007669"/>
    <property type="project" value="InterPro"/>
</dbReference>
<dbReference type="PANTHER" id="PTHR45991:SF1">
    <property type="entry name" value="PACHYTENE CHECKPOINT PROTEIN 2 HOMOLOG"/>
    <property type="match status" value="1"/>
</dbReference>
<evidence type="ECO:0000256" key="1">
    <source>
        <dbReference type="ARBA" id="ARBA00007271"/>
    </source>
</evidence>
<comment type="caution">
    <text evidence="7">The sequence shown here is derived from an EMBL/GenBank/DDBJ whole genome shotgun (WGS) entry which is preliminary data.</text>
</comment>
<evidence type="ECO:0000256" key="5">
    <source>
        <dbReference type="RuleBase" id="RU003651"/>
    </source>
</evidence>
<dbReference type="FunFam" id="3.40.50.300:FF:000680">
    <property type="entry name" value="pachytene checkpoint protein 2 homolog"/>
    <property type="match status" value="1"/>
</dbReference>
<dbReference type="SMART" id="SM00382">
    <property type="entry name" value="AAA"/>
    <property type="match status" value="1"/>
</dbReference>
<dbReference type="EMBL" id="BEYU01000136">
    <property type="protein sequence ID" value="GBG32960.1"/>
    <property type="molecule type" value="Genomic_DNA"/>
</dbReference>
<dbReference type="Pfam" id="PF23242">
    <property type="entry name" value="AAA_lid_TRIP13_C"/>
    <property type="match status" value="1"/>
</dbReference>
<dbReference type="PROSITE" id="PS00674">
    <property type="entry name" value="AAA"/>
    <property type="match status" value="1"/>
</dbReference>
<evidence type="ECO:0000256" key="3">
    <source>
        <dbReference type="ARBA" id="ARBA00022840"/>
    </source>
</evidence>
<dbReference type="GO" id="GO:0007131">
    <property type="term" value="P:reciprocal meiotic recombination"/>
    <property type="evidence" value="ECO:0007669"/>
    <property type="project" value="TreeGrafter"/>
</dbReference>
<dbReference type="PANTHER" id="PTHR45991">
    <property type="entry name" value="PACHYTENE CHECKPOINT PROTEIN 2"/>
    <property type="match status" value="1"/>
</dbReference>
<proteinExistence type="inferred from homology"/>
<accession>A0A2R5GQ29</accession>
<organism evidence="7 8">
    <name type="scientific">Hondaea fermentalgiana</name>
    <dbReference type="NCBI Taxonomy" id="2315210"/>
    <lineage>
        <taxon>Eukaryota</taxon>
        <taxon>Sar</taxon>
        <taxon>Stramenopiles</taxon>
        <taxon>Bigyra</taxon>
        <taxon>Labyrinthulomycetes</taxon>
        <taxon>Thraustochytrida</taxon>
        <taxon>Thraustochytriidae</taxon>
        <taxon>Hondaea</taxon>
    </lineage>
</organism>
<dbReference type="AlphaFoldDB" id="A0A2R5GQ29"/>
<dbReference type="GO" id="GO:0005634">
    <property type="term" value="C:nucleus"/>
    <property type="evidence" value="ECO:0007669"/>
    <property type="project" value="TreeGrafter"/>
</dbReference>
<dbReference type="InterPro" id="IPR003593">
    <property type="entry name" value="AAA+_ATPase"/>
</dbReference>
<dbReference type="Pfam" id="PF00004">
    <property type="entry name" value="AAA"/>
    <property type="match status" value="1"/>
</dbReference>
<dbReference type="InterPro" id="IPR003959">
    <property type="entry name" value="ATPase_AAA_core"/>
</dbReference>
<sequence length="413" mass="45055">MAEAAVKLAHVEICLTREAAGVSKANREEIARTVEHALRTQLDMVHPETKVSLSCLTLAPDVANCIRDIVVDCEESCPCWNAQFVTHVFALHEEGSYDETTEDDPTSTVFTHWELPAQQFHGLWESLEYEAGIKPHLLEFASTSLLFSSRQVDHNLISWNHVVLLHGPPGTGKTSLCQAMAQKLSVRLSSTFARAELLEVNSHSLFSKWFSESGKLVSKLFSYIHELAEDEETLVCILIDEVESLAAARSASMNGSEPSDSIRVVNSLLTQLDRLKSRKNVIVLTTSNITEAIDVAFVDRADIRQYIGLPVESVRRSILRSCIVELQRAGVVAQDELSAEAESALDDCARATHGLSGRGLRKLPFQAHARFIRSTNPASLVGFLRAIHDAARAEAASSVAASAATSTAPVSAA</sequence>
<dbReference type="InterPro" id="IPR027417">
    <property type="entry name" value="P-loop_NTPase"/>
</dbReference>
<dbReference type="GO" id="GO:0000502">
    <property type="term" value="C:proteasome complex"/>
    <property type="evidence" value="ECO:0007669"/>
    <property type="project" value="UniProtKB-KW"/>
</dbReference>
<dbReference type="InterPro" id="IPR044539">
    <property type="entry name" value="Pch2-like"/>
</dbReference>
<evidence type="ECO:0000313" key="7">
    <source>
        <dbReference type="EMBL" id="GBG32960.1"/>
    </source>
</evidence>
<evidence type="ECO:0000256" key="2">
    <source>
        <dbReference type="ARBA" id="ARBA00022741"/>
    </source>
</evidence>
<dbReference type="OrthoDB" id="10042665at2759"/>
<keyword evidence="3 5" id="KW-0067">ATP-binding</keyword>
<keyword evidence="8" id="KW-1185">Reference proteome</keyword>
<dbReference type="InParanoid" id="A0A2R5GQ29"/>
<dbReference type="InterPro" id="IPR003960">
    <property type="entry name" value="ATPase_AAA_CS"/>
</dbReference>
<comment type="similarity">
    <text evidence="1">Belongs to the AAA ATPase family. PCH2 subfamily.</text>
</comment>
<protein>
    <submittedName>
        <fullName evidence="7">26S proteasome regulatory subunit 4</fullName>
    </submittedName>
</protein>
<evidence type="ECO:0000259" key="6">
    <source>
        <dbReference type="SMART" id="SM00382"/>
    </source>
</evidence>
<dbReference type="Proteomes" id="UP000241890">
    <property type="component" value="Unassembled WGS sequence"/>
</dbReference>
<dbReference type="Gene3D" id="3.40.50.300">
    <property type="entry name" value="P-loop containing nucleotide triphosphate hydrolases"/>
    <property type="match status" value="1"/>
</dbReference>